<evidence type="ECO:0000313" key="10">
    <source>
        <dbReference type="WBParaSite" id="GPUH_0000236801-mRNA-1"/>
    </source>
</evidence>
<evidence type="ECO:0000313" key="9">
    <source>
        <dbReference type="Proteomes" id="UP000271098"/>
    </source>
</evidence>
<feature type="region of interest" description="Disordered" evidence="6">
    <location>
        <begin position="104"/>
        <end position="146"/>
    </location>
</feature>
<reference evidence="10" key="1">
    <citation type="submission" date="2016-06" db="UniProtKB">
        <authorList>
            <consortium name="WormBaseParasite"/>
        </authorList>
    </citation>
    <scope>IDENTIFICATION</scope>
</reference>
<dbReference type="GO" id="GO:0003723">
    <property type="term" value="F:RNA binding"/>
    <property type="evidence" value="ECO:0007669"/>
    <property type="project" value="UniProtKB-UniRule"/>
</dbReference>
<organism evidence="10">
    <name type="scientific">Gongylonema pulchrum</name>
    <dbReference type="NCBI Taxonomy" id="637853"/>
    <lineage>
        <taxon>Eukaryota</taxon>
        <taxon>Metazoa</taxon>
        <taxon>Ecdysozoa</taxon>
        <taxon>Nematoda</taxon>
        <taxon>Chromadorea</taxon>
        <taxon>Rhabditida</taxon>
        <taxon>Spirurina</taxon>
        <taxon>Spiruromorpha</taxon>
        <taxon>Spiruroidea</taxon>
        <taxon>Gongylonematidae</taxon>
        <taxon>Gongylonema</taxon>
    </lineage>
</organism>
<dbReference type="Pfam" id="PF00271">
    <property type="entry name" value="Helicase_C"/>
    <property type="match status" value="1"/>
</dbReference>
<dbReference type="Gene3D" id="3.40.50.300">
    <property type="entry name" value="P-loop containing nucleotide triphosphate hydrolases"/>
    <property type="match status" value="1"/>
</dbReference>
<dbReference type="AlphaFoldDB" id="A0A183D0X2"/>
<dbReference type="Proteomes" id="UP000271098">
    <property type="component" value="Unassembled WGS sequence"/>
</dbReference>
<feature type="domain" description="Helicase C-terminal" evidence="7">
    <location>
        <begin position="1"/>
        <end position="121"/>
    </location>
</feature>
<sequence length="187" mass="21471">MGLWGTMNQTKRLQVFHKFNNKTTGAAMIATDVASRGLDFARVDWVVQLDCPADVDDYIHRSYGLAMAPRVRFLRRTEKRAVKSGQRSEKTADELLEMMLAKREQKSKIKPDDDLGWNEIEKGQGTSGADFDNDETELGLGTSKEGENDVCRRWDDFGENKKDEEEDELLKLSRRDIFNMLDDKVFN</sequence>
<keyword evidence="1 5" id="KW-0547">Nucleotide-binding</keyword>
<evidence type="ECO:0000313" key="8">
    <source>
        <dbReference type="EMBL" id="VDK33657.1"/>
    </source>
</evidence>
<dbReference type="GO" id="GO:0005524">
    <property type="term" value="F:ATP binding"/>
    <property type="evidence" value="ECO:0007669"/>
    <property type="project" value="UniProtKB-UniRule"/>
</dbReference>
<dbReference type="WBParaSite" id="GPUH_0000236801-mRNA-1">
    <property type="protein sequence ID" value="GPUH_0000236801-mRNA-1"/>
    <property type="gene ID" value="GPUH_0000236801"/>
</dbReference>
<proteinExistence type="inferred from homology"/>
<protein>
    <recommendedName>
        <fullName evidence="5">ATP-dependent RNA helicase</fullName>
        <ecNumber evidence="5">3.6.4.13</ecNumber>
    </recommendedName>
</protein>
<evidence type="ECO:0000256" key="3">
    <source>
        <dbReference type="ARBA" id="ARBA00022840"/>
    </source>
</evidence>
<dbReference type="InterPro" id="IPR001650">
    <property type="entry name" value="Helicase_C-like"/>
</dbReference>
<evidence type="ECO:0000256" key="2">
    <source>
        <dbReference type="ARBA" id="ARBA00022801"/>
    </source>
</evidence>
<dbReference type="GO" id="GO:0016787">
    <property type="term" value="F:hydrolase activity"/>
    <property type="evidence" value="ECO:0007669"/>
    <property type="project" value="UniProtKB-KW"/>
</dbReference>
<name>A0A183D0X2_9BILA</name>
<dbReference type="EC" id="3.6.4.13" evidence="5"/>
<dbReference type="EMBL" id="UYRT01003487">
    <property type="protein sequence ID" value="VDK33657.1"/>
    <property type="molecule type" value="Genomic_DNA"/>
</dbReference>
<comment type="domain">
    <text evidence="5">The Q motif is unique to and characteristic of the DEAD box family of RNA helicases and controls ATP binding and hydrolysis.</text>
</comment>
<feature type="compositionally biased region" description="Basic and acidic residues" evidence="6">
    <location>
        <begin position="104"/>
        <end position="113"/>
    </location>
</feature>
<gene>
    <name evidence="8" type="ORF">GPUH_LOCUS2363</name>
</gene>
<evidence type="ECO:0000256" key="6">
    <source>
        <dbReference type="SAM" id="MobiDB-lite"/>
    </source>
</evidence>
<comment type="function">
    <text evidence="5">RNA helicase.</text>
</comment>
<dbReference type="SUPFAM" id="SSF52540">
    <property type="entry name" value="P-loop containing nucleoside triphosphate hydrolases"/>
    <property type="match status" value="1"/>
</dbReference>
<dbReference type="PANTHER" id="PTHR24031">
    <property type="entry name" value="RNA HELICASE"/>
    <property type="match status" value="1"/>
</dbReference>
<evidence type="ECO:0000259" key="7">
    <source>
        <dbReference type="PROSITE" id="PS51194"/>
    </source>
</evidence>
<keyword evidence="5" id="KW-0347">Helicase</keyword>
<comment type="catalytic activity">
    <reaction evidence="5">
        <text>ATP + H2O = ADP + phosphate + H(+)</text>
        <dbReference type="Rhea" id="RHEA:13065"/>
        <dbReference type="ChEBI" id="CHEBI:15377"/>
        <dbReference type="ChEBI" id="CHEBI:15378"/>
        <dbReference type="ChEBI" id="CHEBI:30616"/>
        <dbReference type="ChEBI" id="CHEBI:43474"/>
        <dbReference type="ChEBI" id="CHEBI:456216"/>
        <dbReference type="EC" id="3.6.4.13"/>
    </reaction>
</comment>
<keyword evidence="2 5" id="KW-0378">Hydrolase</keyword>
<dbReference type="InterPro" id="IPR027417">
    <property type="entry name" value="P-loop_NTPase"/>
</dbReference>
<comment type="similarity">
    <text evidence="5">Belongs to the DEAD box helicase family.</text>
</comment>
<dbReference type="GO" id="GO:0003724">
    <property type="term" value="F:RNA helicase activity"/>
    <property type="evidence" value="ECO:0007669"/>
    <property type="project" value="UniProtKB-EC"/>
</dbReference>
<reference evidence="8 9" key="2">
    <citation type="submission" date="2018-11" db="EMBL/GenBank/DDBJ databases">
        <authorList>
            <consortium name="Pathogen Informatics"/>
        </authorList>
    </citation>
    <scope>NUCLEOTIDE SEQUENCE [LARGE SCALE GENOMIC DNA]</scope>
</reference>
<evidence type="ECO:0000256" key="1">
    <source>
        <dbReference type="ARBA" id="ARBA00022741"/>
    </source>
</evidence>
<dbReference type="PROSITE" id="PS51194">
    <property type="entry name" value="HELICASE_CTER"/>
    <property type="match status" value="1"/>
</dbReference>
<evidence type="ECO:0000256" key="4">
    <source>
        <dbReference type="ARBA" id="ARBA00022884"/>
    </source>
</evidence>
<keyword evidence="3 5" id="KW-0067">ATP-binding</keyword>
<keyword evidence="4 5" id="KW-0694">RNA-binding</keyword>
<dbReference type="OrthoDB" id="10259640at2759"/>
<evidence type="ECO:0000256" key="5">
    <source>
        <dbReference type="RuleBase" id="RU365068"/>
    </source>
</evidence>
<accession>A0A183D0X2</accession>
<keyword evidence="9" id="KW-1185">Reference proteome</keyword>